<dbReference type="EMBL" id="CP033898">
    <property type="protein sequence ID" value="AZA09085.1"/>
    <property type="molecule type" value="Genomic_DNA"/>
</dbReference>
<evidence type="ECO:0000313" key="2">
    <source>
        <dbReference type="EMBL" id="AZA09085.1"/>
    </source>
</evidence>
<dbReference type="Proteomes" id="UP000271426">
    <property type="component" value="Chromosome"/>
</dbReference>
<dbReference type="RefSeq" id="WP_123960053.1">
    <property type="nucleotide sequence ID" value="NZ_CP033898.1"/>
</dbReference>
<dbReference type="InterPro" id="IPR008136">
    <property type="entry name" value="CinA_C"/>
</dbReference>
<sequence>MSDPFQESIARQAAVLIRLAQARGRTIATCESLSAGLLAASLAQVPGASSVLRGGLITYATDLKISLAKVDPSLIRDHTVVSAEVAEAMAHGARVRCESDYGIALTGVAGPATQDGHAVGTVWCGIAGPQAASSLKLGGVSGLEGDRNEIRAQSVDLAIDWAIDVVGEQILEHAR</sequence>
<dbReference type="KEGG" id="cpso:CPPEL_04790"/>
<evidence type="ECO:0000259" key="1">
    <source>
        <dbReference type="Pfam" id="PF02464"/>
    </source>
</evidence>
<dbReference type="NCBIfam" id="TIGR00199">
    <property type="entry name" value="PncC_domain"/>
    <property type="match status" value="1"/>
</dbReference>
<dbReference type="AlphaFoldDB" id="A0A3G6ITM6"/>
<reference evidence="2 3" key="1">
    <citation type="submission" date="2018-11" db="EMBL/GenBank/DDBJ databases">
        <authorList>
            <person name="Kleinhagauer T."/>
            <person name="Glaeser S.P."/>
            <person name="Spergser J."/>
            <person name="Ruckert C."/>
            <person name="Kaempfer P."/>
            <person name="Busse H.-J."/>
        </authorList>
    </citation>
    <scope>NUCLEOTIDE SEQUENCE [LARGE SCALE GENOMIC DNA]</scope>
    <source>
        <strain evidence="2 3">812CH</strain>
    </source>
</reference>
<name>A0A3G6ITM6_9CORY</name>
<dbReference type="InterPro" id="IPR036653">
    <property type="entry name" value="CinA-like_C"/>
</dbReference>
<gene>
    <name evidence="2" type="primary">cinA</name>
    <name evidence="2" type="ORF">CPPEL_04790</name>
</gene>
<dbReference type="Pfam" id="PF02464">
    <property type="entry name" value="CinA"/>
    <property type="match status" value="1"/>
</dbReference>
<organism evidence="2 3">
    <name type="scientific">Corynebacterium pseudopelargi</name>
    <dbReference type="NCBI Taxonomy" id="2080757"/>
    <lineage>
        <taxon>Bacteria</taxon>
        <taxon>Bacillati</taxon>
        <taxon>Actinomycetota</taxon>
        <taxon>Actinomycetes</taxon>
        <taxon>Mycobacteriales</taxon>
        <taxon>Corynebacteriaceae</taxon>
        <taxon>Corynebacterium</taxon>
    </lineage>
</organism>
<feature type="domain" description="CinA C-terminal" evidence="1">
    <location>
        <begin position="13"/>
        <end position="164"/>
    </location>
</feature>
<protein>
    <submittedName>
        <fullName evidence="2">Competence-damage inducible protein</fullName>
    </submittedName>
</protein>
<proteinExistence type="predicted"/>
<keyword evidence="3" id="KW-1185">Reference proteome</keyword>
<dbReference type="SUPFAM" id="SSF142433">
    <property type="entry name" value="CinA-like"/>
    <property type="match status" value="1"/>
</dbReference>
<dbReference type="Gene3D" id="3.90.950.20">
    <property type="entry name" value="CinA-like"/>
    <property type="match status" value="1"/>
</dbReference>
<evidence type="ECO:0000313" key="3">
    <source>
        <dbReference type="Proteomes" id="UP000271426"/>
    </source>
</evidence>
<dbReference type="OrthoDB" id="1253990at2"/>
<accession>A0A3G6ITM6</accession>